<dbReference type="Pfam" id="PF00782">
    <property type="entry name" value="DSPc"/>
    <property type="match status" value="1"/>
</dbReference>
<dbReference type="SUPFAM" id="SSF52799">
    <property type="entry name" value="(Phosphotyrosine protein) phosphatases II"/>
    <property type="match status" value="1"/>
</dbReference>
<organism evidence="3 4">
    <name type="scientific">Kistimonas scapharcae</name>
    <dbReference type="NCBI Taxonomy" id="1036133"/>
    <lineage>
        <taxon>Bacteria</taxon>
        <taxon>Pseudomonadati</taxon>
        <taxon>Pseudomonadota</taxon>
        <taxon>Gammaproteobacteria</taxon>
        <taxon>Oceanospirillales</taxon>
        <taxon>Endozoicomonadaceae</taxon>
        <taxon>Kistimonas</taxon>
    </lineage>
</organism>
<dbReference type="PROSITE" id="PS00383">
    <property type="entry name" value="TYR_PHOSPHATASE_1"/>
    <property type="match status" value="1"/>
</dbReference>
<gene>
    <name evidence="3" type="ORF">GCM10023116_10800</name>
</gene>
<feature type="domain" description="Tyrosine specific protein phosphatases" evidence="2">
    <location>
        <begin position="185"/>
        <end position="239"/>
    </location>
</feature>
<evidence type="ECO:0000313" key="4">
    <source>
        <dbReference type="Proteomes" id="UP001500604"/>
    </source>
</evidence>
<dbReference type="InterPro" id="IPR029021">
    <property type="entry name" value="Prot-tyrosine_phosphatase-like"/>
</dbReference>
<dbReference type="InterPro" id="IPR000387">
    <property type="entry name" value="Tyr_Pase_dom"/>
</dbReference>
<dbReference type="PANTHER" id="PTHR38745:SF2">
    <property type="entry name" value="TYROSINE SPECIFIC PROTEIN PHOSPHATASES DOMAIN-CONTAINING PROTEIN"/>
    <property type="match status" value="1"/>
</dbReference>
<dbReference type="Proteomes" id="UP001500604">
    <property type="component" value="Unassembled WGS sequence"/>
</dbReference>
<protein>
    <recommendedName>
        <fullName evidence="2">Tyrosine specific protein phosphatases domain-containing protein</fullName>
    </recommendedName>
</protein>
<evidence type="ECO:0000259" key="2">
    <source>
        <dbReference type="PROSITE" id="PS50056"/>
    </source>
</evidence>
<dbReference type="Gene3D" id="3.90.190.10">
    <property type="entry name" value="Protein tyrosine phosphatase superfamily"/>
    <property type="match status" value="1"/>
</dbReference>
<sequence length="276" mass="31270">MSRLMVFLLALSTSLLSTLSLSAYAERDEGDSPFISTELNNLPYEREWVNTLRRESSTQFNPERLQLVHCDEVSGNCLFRSSLPQKGNDFAYGELRQAMQSAYRARMGASLPARFELVDISLLNWFTDAKELQLEKQYFRMNPEKGRFKHHAIYGALSSPNAYPETMKNWLEVLPSMGEISALEDDLGYLISTVNDKPQMVVVHCRAGHDRTGEVVAAFQMRYLGMSHREAFAKANATKGHPGKPLPINPLSRNGLMWYAYYLRDVMGISTVGDIE</sequence>
<evidence type="ECO:0000313" key="3">
    <source>
        <dbReference type="EMBL" id="GAA4648807.1"/>
    </source>
</evidence>
<dbReference type="InterPro" id="IPR000340">
    <property type="entry name" value="Dual-sp_phosphatase_cat-dom"/>
</dbReference>
<feature type="chain" id="PRO_5046574583" description="Tyrosine specific protein phosphatases domain-containing protein" evidence="1">
    <location>
        <begin position="26"/>
        <end position="276"/>
    </location>
</feature>
<dbReference type="PANTHER" id="PTHR38745">
    <property type="entry name" value="PHOSPHATASE, PUTATIVE-RELATED"/>
    <property type="match status" value="1"/>
</dbReference>
<proteinExistence type="predicted"/>
<reference evidence="4" key="1">
    <citation type="journal article" date="2019" name="Int. J. Syst. Evol. Microbiol.">
        <title>The Global Catalogue of Microorganisms (GCM) 10K type strain sequencing project: providing services to taxonomists for standard genome sequencing and annotation.</title>
        <authorList>
            <consortium name="The Broad Institute Genomics Platform"/>
            <consortium name="The Broad Institute Genome Sequencing Center for Infectious Disease"/>
            <person name="Wu L."/>
            <person name="Ma J."/>
        </authorList>
    </citation>
    <scope>NUCLEOTIDE SEQUENCE [LARGE SCALE GENOMIC DNA]</scope>
    <source>
        <strain evidence="4">JCM 17805</strain>
    </source>
</reference>
<name>A0ABP8UYU6_9GAMM</name>
<comment type="caution">
    <text evidence="3">The sequence shown here is derived from an EMBL/GenBank/DDBJ whole genome shotgun (WGS) entry which is preliminary data.</text>
</comment>
<dbReference type="PROSITE" id="PS50056">
    <property type="entry name" value="TYR_PHOSPHATASE_2"/>
    <property type="match status" value="1"/>
</dbReference>
<accession>A0ABP8UYU6</accession>
<keyword evidence="4" id="KW-1185">Reference proteome</keyword>
<feature type="signal peptide" evidence="1">
    <location>
        <begin position="1"/>
        <end position="25"/>
    </location>
</feature>
<dbReference type="InterPro" id="IPR016130">
    <property type="entry name" value="Tyr_Pase_AS"/>
</dbReference>
<dbReference type="RefSeq" id="WP_345194527.1">
    <property type="nucleotide sequence ID" value="NZ_BAABFL010000108.1"/>
</dbReference>
<keyword evidence="1" id="KW-0732">Signal</keyword>
<dbReference type="EMBL" id="BAABFL010000108">
    <property type="protein sequence ID" value="GAA4648807.1"/>
    <property type="molecule type" value="Genomic_DNA"/>
</dbReference>
<evidence type="ECO:0000256" key="1">
    <source>
        <dbReference type="SAM" id="SignalP"/>
    </source>
</evidence>